<reference evidence="2" key="2">
    <citation type="submission" date="2020-11" db="EMBL/GenBank/DDBJ databases">
        <title>Antibiotic susceptibility profiles of Pediococcus pentosaceus from various origins and their implications for the safety assessment of strains with food-technology applications.</title>
        <authorList>
            <person name="Shani N."/>
            <person name="Oberhaensli S."/>
            <person name="Arias E."/>
        </authorList>
    </citation>
    <scope>NUCLEOTIDE SEQUENCE</scope>
    <source>
        <strain evidence="2">FAM 19164</strain>
    </source>
</reference>
<dbReference type="Proteomes" id="UP001214131">
    <property type="component" value="Chromosome"/>
</dbReference>
<protein>
    <submittedName>
        <fullName evidence="2">Uncharacterized protein</fullName>
    </submittedName>
</protein>
<dbReference type="RefSeq" id="WP_002832906.1">
    <property type="nucleotide sequence ID" value="NZ_BJZY01000001.1"/>
</dbReference>
<evidence type="ECO:0000313" key="6">
    <source>
        <dbReference type="Proteomes" id="UP001214131"/>
    </source>
</evidence>
<dbReference type="Proteomes" id="UP000743107">
    <property type="component" value="Unassembled WGS sequence"/>
</dbReference>
<dbReference type="EMBL" id="CP118739">
    <property type="protein sequence ID" value="WEA56653.1"/>
    <property type="molecule type" value="Genomic_DNA"/>
</dbReference>
<dbReference type="EMBL" id="CP021474">
    <property type="protein sequence ID" value="ARW18952.1"/>
    <property type="molecule type" value="Genomic_DNA"/>
</dbReference>
<organism evidence="2 5">
    <name type="scientific">Pediococcus pentosaceus</name>
    <dbReference type="NCBI Taxonomy" id="1255"/>
    <lineage>
        <taxon>Bacteria</taxon>
        <taxon>Bacillati</taxon>
        <taxon>Bacillota</taxon>
        <taxon>Bacilli</taxon>
        <taxon>Lactobacillales</taxon>
        <taxon>Lactobacillaceae</taxon>
        <taxon>Pediococcus</taxon>
    </lineage>
</organism>
<reference evidence="3 6" key="3">
    <citation type="submission" date="2023-02" db="EMBL/GenBank/DDBJ databases">
        <title>Comparative genomics and fermentation flavor characterization of five lactic acid bacteria reveal flavor biosynthesis metabolic pathways in fermented muskmelon puree.</title>
        <authorList>
            <person name="Yuan L."/>
            <person name="Li M."/>
            <person name="Xu X."/>
            <person name="Lao F."/>
            <person name="Wu J."/>
        </authorList>
    </citation>
    <scope>NUCLEOTIDE SEQUENCE [LARGE SCALE GENOMIC DNA]</scope>
    <source>
        <strain evidence="3 6">Ca-4</strain>
    </source>
</reference>
<evidence type="ECO:0000313" key="2">
    <source>
        <dbReference type="EMBL" id="MBF7126907.1"/>
    </source>
</evidence>
<reference evidence="1 4" key="1">
    <citation type="submission" date="2017-05" db="EMBL/GenBank/DDBJ databases">
        <title>Genome sequence of Pediococcus pentosaceus strain SRCM100892.</title>
        <authorList>
            <person name="Cho S.H."/>
        </authorList>
    </citation>
    <scope>NUCLEOTIDE SEQUENCE [LARGE SCALE GENOMIC DNA]</scope>
    <source>
        <strain evidence="1 4">SRCM100892</strain>
    </source>
</reference>
<evidence type="ECO:0000313" key="1">
    <source>
        <dbReference type="EMBL" id="ARW18952.1"/>
    </source>
</evidence>
<evidence type="ECO:0000313" key="5">
    <source>
        <dbReference type="Proteomes" id="UP000743107"/>
    </source>
</evidence>
<accession>A0A0R2H982</accession>
<sequence>MDDQKWLIEQIEQLRQSASDYREQSFYLGLKDFVREQSKRIDQTQRELDGRMWE</sequence>
<gene>
    <name evidence="2" type="ORF">ITQ97_03610</name>
    <name evidence="3" type="ORF">PWB86_05480</name>
    <name evidence="1" type="ORF">S100892_00347</name>
</gene>
<evidence type="ECO:0000313" key="3">
    <source>
        <dbReference type="EMBL" id="WEA56653.1"/>
    </source>
</evidence>
<dbReference type="AlphaFoldDB" id="A0A0R2H982"/>
<proteinExistence type="predicted"/>
<dbReference type="EMBL" id="JADOFV010000002">
    <property type="protein sequence ID" value="MBF7126907.1"/>
    <property type="molecule type" value="Genomic_DNA"/>
</dbReference>
<name>A0A0R2H982_PEDPE</name>
<evidence type="ECO:0000313" key="4">
    <source>
        <dbReference type="Proteomes" id="UP000196118"/>
    </source>
</evidence>
<dbReference type="Proteomes" id="UP000196118">
    <property type="component" value="Chromosome"/>
</dbReference>